<name>A0A7J7J7F5_BUGNE</name>
<accession>A0A7J7J7F5</accession>
<evidence type="ECO:0000313" key="1">
    <source>
        <dbReference type="EMBL" id="KAF6021481.1"/>
    </source>
</evidence>
<comment type="caution">
    <text evidence="1">The sequence shown here is derived from an EMBL/GenBank/DDBJ whole genome shotgun (WGS) entry which is preliminary data.</text>
</comment>
<sequence length="115" mass="12791">MKKDHYWIKKACAGEIELFVITGVLRTTTPTEICINWILKSVNPLQAQQQQNEGEIILVPAANPHQINPSKTEGGHFSASMSKDNLNNVKIDSDSIHHRKILLEQGTVVAYNASL</sequence>
<protein>
    <submittedName>
        <fullName evidence="1">Uncharacterized protein</fullName>
    </submittedName>
</protein>
<dbReference type="AlphaFoldDB" id="A0A7J7J7F5"/>
<evidence type="ECO:0000313" key="2">
    <source>
        <dbReference type="Proteomes" id="UP000593567"/>
    </source>
</evidence>
<gene>
    <name evidence="1" type="ORF">EB796_020212</name>
</gene>
<organism evidence="1 2">
    <name type="scientific">Bugula neritina</name>
    <name type="common">Brown bryozoan</name>
    <name type="synonym">Sertularia neritina</name>
    <dbReference type="NCBI Taxonomy" id="10212"/>
    <lineage>
        <taxon>Eukaryota</taxon>
        <taxon>Metazoa</taxon>
        <taxon>Spiralia</taxon>
        <taxon>Lophotrochozoa</taxon>
        <taxon>Bryozoa</taxon>
        <taxon>Gymnolaemata</taxon>
        <taxon>Cheilostomatida</taxon>
        <taxon>Flustrina</taxon>
        <taxon>Buguloidea</taxon>
        <taxon>Bugulidae</taxon>
        <taxon>Bugula</taxon>
    </lineage>
</organism>
<proteinExistence type="predicted"/>
<reference evidence="1" key="1">
    <citation type="submission" date="2020-06" db="EMBL/GenBank/DDBJ databases">
        <title>Draft genome of Bugula neritina, a colonial animal packing powerful symbionts and potential medicines.</title>
        <authorList>
            <person name="Rayko M."/>
        </authorList>
    </citation>
    <scope>NUCLEOTIDE SEQUENCE [LARGE SCALE GENOMIC DNA]</scope>
    <source>
        <strain evidence="1">Kwan_BN1</strain>
    </source>
</reference>
<dbReference type="EMBL" id="VXIV02003025">
    <property type="protein sequence ID" value="KAF6021481.1"/>
    <property type="molecule type" value="Genomic_DNA"/>
</dbReference>
<dbReference type="Proteomes" id="UP000593567">
    <property type="component" value="Unassembled WGS sequence"/>
</dbReference>
<keyword evidence="2" id="KW-1185">Reference proteome</keyword>